<dbReference type="AlphaFoldDB" id="A0A941F5T0"/>
<organism evidence="3 4">
    <name type="scientific">Carboxylicivirga sediminis</name>
    <dbReference type="NCBI Taxonomy" id="2006564"/>
    <lineage>
        <taxon>Bacteria</taxon>
        <taxon>Pseudomonadati</taxon>
        <taxon>Bacteroidota</taxon>
        <taxon>Bacteroidia</taxon>
        <taxon>Marinilabiliales</taxon>
        <taxon>Marinilabiliaceae</taxon>
        <taxon>Carboxylicivirga</taxon>
    </lineage>
</organism>
<reference evidence="3" key="1">
    <citation type="journal article" date="2018" name="Int. J. Syst. Evol. Microbiol.">
        <title>Carboxylicivirga sediminis sp. nov., isolated from coastal sediment.</title>
        <authorList>
            <person name="Wang F.Q."/>
            <person name="Ren L.H."/>
            <person name="Zou R.J."/>
            <person name="Sun Y.Z."/>
            <person name="Liu X.J."/>
            <person name="Jiang F."/>
            <person name="Liu L.J."/>
        </authorList>
    </citation>
    <scope>NUCLEOTIDE SEQUENCE</scope>
    <source>
        <strain evidence="3">JR1</strain>
    </source>
</reference>
<dbReference type="GO" id="GO:0003677">
    <property type="term" value="F:DNA binding"/>
    <property type="evidence" value="ECO:0007669"/>
    <property type="project" value="UniProtKB-KW"/>
</dbReference>
<dbReference type="Gene3D" id="1.10.150.690">
    <property type="entry name" value="DUF2063"/>
    <property type="match status" value="1"/>
</dbReference>
<evidence type="ECO:0000313" key="4">
    <source>
        <dbReference type="Proteomes" id="UP000679220"/>
    </source>
</evidence>
<dbReference type="Pfam" id="PF09836">
    <property type="entry name" value="DUF2063"/>
    <property type="match status" value="1"/>
</dbReference>
<dbReference type="EMBL" id="JAGTAR010000030">
    <property type="protein sequence ID" value="MBR8537336.1"/>
    <property type="molecule type" value="Genomic_DNA"/>
</dbReference>
<evidence type="ECO:0000259" key="1">
    <source>
        <dbReference type="Pfam" id="PF09836"/>
    </source>
</evidence>
<dbReference type="Pfam" id="PF22106">
    <property type="entry name" value="NGO1945_C"/>
    <property type="match status" value="1"/>
</dbReference>
<proteinExistence type="predicted"/>
<evidence type="ECO:0000313" key="3">
    <source>
        <dbReference type="EMBL" id="MBR8537336.1"/>
    </source>
</evidence>
<sequence>MLLKADTRKIQEQFGAVCRKQNIVKLQLSRPEALVHYQRLIRNIFNNTLITAFPITNEWLTVDDWQYLVSEFMAKHAAQTPAVWQMPREFVEFVTENIYAATLNKPALNDLLWLEWYEIEVHTMRDVEEPPIMKTIYQLNDSLIMNPYHRIINLTYPVHKMHADEAAAEPGDYYVLTYRVMDSGDVRFIEISPVHVFILQNIIEGPQSLPEIVPGVLSQFNFDNEEAIQKYLAFFCSDLVDKKILIIT</sequence>
<evidence type="ECO:0000259" key="2">
    <source>
        <dbReference type="Pfam" id="PF22106"/>
    </source>
</evidence>
<dbReference type="RefSeq" id="WP_212192360.1">
    <property type="nucleotide sequence ID" value="NZ_JAGTAR010000030.1"/>
</dbReference>
<feature type="domain" description="NGO1945-like C-terminal" evidence="2">
    <location>
        <begin position="148"/>
        <end position="239"/>
    </location>
</feature>
<reference evidence="3" key="2">
    <citation type="submission" date="2021-04" db="EMBL/GenBank/DDBJ databases">
        <authorList>
            <person name="Zhang T."/>
            <person name="Zhang Y."/>
            <person name="Lu D."/>
            <person name="Zuo D."/>
            <person name="Du Z."/>
        </authorList>
    </citation>
    <scope>NUCLEOTIDE SEQUENCE</scope>
    <source>
        <strain evidence="3">JR1</strain>
    </source>
</reference>
<dbReference type="InterPro" id="IPR018640">
    <property type="entry name" value="DUF2063"/>
</dbReference>
<dbReference type="InterPro" id="IPR054098">
    <property type="entry name" value="NGO1945-like_C"/>
</dbReference>
<keyword evidence="3" id="KW-0238">DNA-binding</keyword>
<keyword evidence="4" id="KW-1185">Reference proteome</keyword>
<feature type="domain" description="Putative DNA-binding" evidence="1">
    <location>
        <begin position="10"/>
        <end position="94"/>
    </location>
</feature>
<accession>A0A941F5T0</accession>
<name>A0A941F5T0_9BACT</name>
<comment type="caution">
    <text evidence="3">The sequence shown here is derived from an EMBL/GenBank/DDBJ whole genome shotgun (WGS) entry which is preliminary data.</text>
</comment>
<gene>
    <name evidence="3" type="ORF">KDU71_17335</name>
</gene>
<dbReference type="Proteomes" id="UP000679220">
    <property type="component" value="Unassembled WGS sequence"/>
</dbReference>
<dbReference type="Gene3D" id="3.90.930.50">
    <property type="match status" value="1"/>
</dbReference>
<protein>
    <submittedName>
        <fullName evidence="3">DNA-binding domain-containing protein</fullName>
    </submittedName>
</protein>
<dbReference type="InterPro" id="IPR044922">
    <property type="entry name" value="DUF2063_N_sf"/>
</dbReference>